<evidence type="ECO:0000313" key="2">
    <source>
        <dbReference type="Proteomes" id="UP000193465"/>
    </source>
</evidence>
<dbReference type="STRING" id="188915.AWC02_18455"/>
<dbReference type="AlphaFoldDB" id="A0A1X1T701"/>
<accession>A0A1X1T701</accession>
<proteinExistence type="predicted"/>
<dbReference type="EMBL" id="LQOT01000073">
    <property type="protein sequence ID" value="ORV40361.1"/>
    <property type="molecule type" value="Genomic_DNA"/>
</dbReference>
<name>A0A1X1T701_9MYCO</name>
<reference evidence="1 2" key="1">
    <citation type="submission" date="2016-01" db="EMBL/GenBank/DDBJ databases">
        <title>The new phylogeny of the genus Mycobacterium.</title>
        <authorList>
            <person name="Tarcisio F."/>
            <person name="Conor M."/>
            <person name="Antonella G."/>
            <person name="Elisabetta G."/>
            <person name="Giulia F.S."/>
            <person name="Sara T."/>
            <person name="Anna F."/>
            <person name="Clotilde B."/>
            <person name="Roberto B."/>
            <person name="Veronica D.S."/>
            <person name="Fabio R."/>
            <person name="Monica P."/>
            <person name="Olivier J."/>
            <person name="Enrico T."/>
            <person name="Nicola S."/>
        </authorList>
    </citation>
    <scope>NUCLEOTIDE SEQUENCE [LARGE SCALE GENOMIC DNA]</scope>
    <source>
        <strain evidence="1 2">ATCC 27353</strain>
    </source>
</reference>
<evidence type="ECO:0000313" key="1">
    <source>
        <dbReference type="EMBL" id="ORV40361.1"/>
    </source>
</evidence>
<dbReference type="RefSeq" id="WP_085130179.1">
    <property type="nucleotide sequence ID" value="NZ_LQOT01000073.1"/>
</dbReference>
<organism evidence="1 2">
    <name type="scientific">Mycolicibacter engbaekii</name>
    <dbReference type="NCBI Taxonomy" id="188915"/>
    <lineage>
        <taxon>Bacteria</taxon>
        <taxon>Bacillati</taxon>
        <taxon>Actinomycetota</taxon>
        <taxon>Actinomycetes</taxon>
        <taxon>Mycobacteriales</taxon>
        <taxon>Mycobacteriaceae</taxon>
        <taxon>Mycolicibacter</taxon>
    </lineage>
</organism>
<dbReference type="Proteomes" id="UP000193465">
    <property type="component" value="Unassembled WGS sequence"/>
</dbReference>
<protein>
    <recommendedName>
        <fullName evidence="3">PE-PPE domain-containing protein</fullName>
    </recommendedName>
</protein>
<comment type="caution">
    <text evidence="1">The sequence shown here is derived from an EMBL/GenBank/DDBJ whole genome shotgun (WGS) entry which is preliminary data.</text>
</comment>
<gene>
    <name evidence="1" type="ORF">AWC02_18455</name>
</gene>
<evidence type="ECO:0008006" key="3">
    <source>
        <dbReference type="Google" id="ProtNLM"/>
    </source>
</evidence>
<sequence>MVTALRSYFSAGLAITTAGLITVAPPAASIAKSDAVHLETQLAAGESLWNVPLNLFQALFNAPAWEIHAMDTLAKSLFYSGPWFAGSPTNAWGEDPGDMGHFEGILQMMFPFPLISGAGHEGDHSYPGLGQQLSMLANVEIPIDLSCAGLDCLPAMPTSPITGFTAIDQTLWSLLIAFGLQPFPLINNWFQIPFSDMTNGNQFYFDPNGPGMVNIGYANDGYYWQGTRTLEELGLNPEDYPNIDPNAPLQPWAGSYYSMDFGQPFANFFNSLTQPFDPDQFILPDPIDFARAVQSLIASSLLAFNPFIPGSPVCPGPCLLLEPGGNIFDPEDWNTPSYFWLVKIMDDLWPGNPVIDEWMDAYANGTANVSNEEMIETQAWLWRLNTVLLDIKNPLPPDPVIDTTPFLPTPEQLQAFFGDYWYNIFDNSGIIGPFDIQGLWDAIFNITPE</sequence>
<keyword evidence="2" id="KW-1185">Reference proteome</keyword>